<dbReference type="SUPFAM" id="SSF63817">
    <property type="entry name" value="Sortase"/>
    <property type="match status" value="1"/>
</dbReference>
<feature type="signal peptide" evidence="3">
    <location>
        <begin position="1"/>
        <end position="19"/>
    </location>
</feature>
<dbReference type="InterPro" id="IPR023365">
    <property type="entry name" value="Sortase_dom-sf"/>
</dbReference>
<evidence type="ECO:0000256" key="3">
    <source>
        <dbReference type="SAM" id="SignalP"/>
    </source>
</evidence>
<evidence type="ECO:0000256" key="1">
    <source>
        <dbReference type="ARBA" id="ARBA00022801"/>
    </source>
</evidence>
<dbReference type="AlphaFoldDB" id="A0A934N3B2"/>
<evidence type="ECO:0000313" key="4">
    <source>
        <dbReference type="EMBL" id="MBJ7598940.1"/>
    </source>
</evidence>
<dbReference type="CDD" id="cd05829">
    <property type="entry name" value="Sortase_F"/>
    <property type="match status" value="1"/>
</dbReference>
<proteinExistence type="predicted"/>
<dbReference type="PROSITE" id="PS51257">
    <property type="entry name" value="PROKAR_LIPOPROTEIN"/>
    <property type="match status" value="1"/>
</dbReference>
<keyword evidence="5" id="KW-1185">Reference proteome</keyword>
<dbReference type="NCBIfam" id="NF033748">
    <property type="entry name" value="class_F_sortase"/>
    <property type="match status" value="1"/>
</dbReference>
<gene>
    <name evidence="4" type="ORF">JF922_12765</name>
</gene>
<dbReference type="Proteomes" id="UP000612893">
    <property type="component" value="Unassembled WGS sequence"/>
</dbReference>
<protein>
    <submittedName>
        <fullName evidence="4">Class F sortase</fullName>
    </submittedName>
</protein>
<dbReference type="Pfam" id="PF04203">
    <property type="entry name" value="Sortase"/>
    <property type="match status" value="1"/>
</dbReference>
<dbReference type="InterPro" id="IPR042001">
    <property type="entry name" value="Sortase_F"/>
</dbReference>
<feature type="region of interest" description="Disordered" evidence="2">
    <location>
        <begin position="44"/>
        <end position="77"/>
    </location>
</feature>
<dbReference type="Gene3D" id="2.40.260.10">
    <property type="entry name" value="Sortase"/>
    <property type="match status" value="1"/>
</dbReference>
<dbReference type="EMBL" id="JAEKNR010000136">
    <property type="protein sequence ID" value="MBJ7598940.1"/>
    <property type="molecule type" value="Genomic_DNA"/>
</dbReference>
<dbReference type="InterPro" id="IPR005754">
    <property type="entry name" value="Sortase"/>
</dbReference>
<organism evidence="4 5">
    <name type="scientific">Candidatus Nephthysia bennettiae</name>
    <dbReference type="NCBI Taxonomy" id="3127016"/>
    <lineage>
        <taxon>Bacteria</taxon>
        <taxon>Bacillati</taxon>
        <taxon>Candidatus Dormiibacterota</taxon>
        <taxon>Candidatus Dormibacteria</taxon>
        <taxon>Candidatus Dormibacterales</taxon>
        <taxon>Candidatus Dormibacteraceae</taxon>
        <taxon>Candidatus Nephthysia</taxon>
    </lineage>
</organism>
<accession>A0A934N3B2</accession>
<dbReference type="RefSeq" id="WP_338202197.1">
    <property type="nucleotide sequence ID" value="NZ_JAEKNR010000136.1"/>
</dbReference>
<evidence type="ECO:0000256" key="2">
    <source>
        <dbReference type="SAM" id="MobiDB-lite"/>
    </source>
</evidence>
<comment type="caution">
    <text evidence="4">The sequence shown here is derived from an EMBL/GenBank/DDBJ whole genome shotgun (WGS) entry which is preliminary data.</text>
</comment>
<keyword evidence="3" id="KW-0732">Signal</keyword>
<evidence type="ECO:0000313" key="5">
    <source>
        <dbReference type="Proteomes" id="UP000612893"/>
    </source>
</evidence>
<feature type="chain" id="PRO_5044506154" evidence="3">
    <location>
        <begin position="20"/>
        <end position="227"/>
    </location>
</feature>
<name>A0A934N3B2_9BACT</name>
<keyword evidence="1" id="KW-0378">Hydrolase</keyword>
<dbReference type="GO" id="GO:0016787">
    <property type="term" value="F:hydrolase activity"/>
    <property type="evidence" value="ECO:0007669"/>
    <property type="project" value="UniProtKB-KW"/>
</dbReference>
<reference evidence="4" key="1">
    <citation type="submission" date="2020-10" db="EMBL/GenBank/DDBJ databases">
        <title>Ca. Dormibacterota MAGs.</title>
        <authorList>
            <person name="Montgomery K."/>
        </authorList>
    </citation>
    <scope>NUCLEOTIDE SEQUENCE [LARGE SCALE GENOMIC DNA]</scope>
    <source>
        <strain evidence="4">SC8812_S17_10</strain>
    </source>
</reference>
<sequence>MLSGRALAAAGTLILAAAAGCLSPSSGSKPSTTPATVATAAGARARAQGSQNIEPTMPSLRPLDAGSRGVPAPPDRSAGGLPAPVWLTIPSIGVDAALVRLDLNRDGSIQVPSDFDTPGWYGRGPVPGGEGPAVILGHLDSFTGPAVFWRLASLHPGDAVRIRRQDGSELRFTIQRTQSYSVDSFPSFDVYGATPRPELRLITCAGTYSRTRGQYLSNVVAFATLSG</sequence>